<proteinExistence type="predicted"/>
<evidence type="ECO:0000313" key="2">
    <source>
        <dbReference type="Proteomes" id="UP000238523"/>
    </source>
</evidence>
<dbReference type="EMBL" id="CP025012">
    <property type="protein sequence ID" value="AUW43321.1"/>
    <property type="molecule type" value="Genomic_DNA"/>
</dbReference>
<accession>A0A2K9Z5E0</accession>
<sequence>MIAPICAMTGSGSWAAHQNLRCEPSRQRNSQSNMMAVFIGDITLTNLADKFKEESNTWSTPNKGYEPRNRRRSHTFLFINPTAWLDGEGV</sequence>
<dbReference type="AlphaFoldDB" id="A0A2K9Z5E0"/>
<evidence type="ECO:0000313" key="1">
    <source>
        <dbReference type="EMBL" id="AUW43321.1"/>
    </source>
</evidence>
<dbReference type="Proteomes" id="UP000238523">
    <property type="component" value="Chromosome"/>
</dbReference>
<reference evidence="1 2" key="1">
    <citation type="submission" date="2017-11" db="EMBL/GenBank/DDBJ databases">
        <title>Complete genome of Rhizobium leguminosarum Norway, an ineffective micro-symbiont.</title>
        <authorList>
            <person name="Hoffrichter A."/>
            <person name="Liang J."/>
            <person name="Brachmann A."/>
            <person name="Marin M."/>
        </authorList>
    </citation>
    <scope>NUCLEOTIDE SEQUENCE [LARGE SCALE GENOMIC DNA]</scope>
    <source>
        <strain evidence="1 2">Norway</strain>
    </source>
</reference>
<gene>
    <name evidence="1" type="ORF">CUJ84_Chr002976</name>
</gene>
<organism evidence="1 2">
    <name type="scientific">Rhizobium leguminosarum</name>
    <dbReference type="NCBI Taxonomy" id="384"/>
    <lineage>
        <taxon>Bacteria</taxon>
        <taxon>Pseudomonadati</taxon>
        <taxon>Pseudomonadota</taxon>
        <taxon>Alphaproteobacteria</taxon>
        <taxon>Hyphomicrobiales</taxon>
        <taxon>Rhizobiaceae</taxon>
        <taxon>Rhizobium/Agrobacterium group</taxon>
        <taxon>Rhizobium</taxon>
    </lineage>
</organism>
<protein>
    <submittedName>
        <fullName evidence="1">Uncharacterized protein</fullName>
    </submittedName>
</protein>
<name>A0A2K9Z5E0_RHILE</name>